<comment type="caution">
    <text evidence="2">The sequence shown here is derived from an EMBL/GenBank/DDBJ whole genome shotgun (WGS) entry which is preliminary data.</text>
</comment>
<feature type="signal peptide" evidence="1">
    <location>
        <begin position="1"/>
        <end position="21"/>
    </location>
</feature>
<evidence type="ECO:0000313" key="2">
    <source>
        <dbReference type="EMBL" id="MBJ6799031.1"/>
    </source>
</evidence>
<proteinExistence type="predicted"/>
<protein>
    <submittedName>
        <fullName evidence="2">Uncharacterized protein</fullName>
    </submittedName>
</protein>
<gene>
    <name evidence="2" type="ORF">JFN90_02645</name>
</gene>
<dbReference type="EMBL" id="JAEMHK010000002">
    <property type="protein sequence ID" value="MBJ6799031.1"/>
    <property type="molecule type" value="Genomic_DNA"/>
</dbReference>
<keyword evidence="3" id="KW-1185">Reference proteome</keyword>
<dbReference type="RefSeq" id="WP_199393560.1">
    <property type="nucleotide sequence ID" value="NZ_JAEMHK010000002.1"/>
</dbReference>
<reference evidence="2 3" key="1">
    <citation type="submission" date="2020-12" db="EMBL/GenBank/DDBJ databases">
        <title>Geomonas sp. Red259, isolated from paddy soil.</title>
        <authorList>
            <person name="Xu Z."/>
            <person name="Zhang Z."/>
            <person name="Masuda Y."/>
            <person name="Itoh H."/>
            <person name="Senoo K."/>
        </authorList>
    </citation>
    <scope>NUCLEOTIDE SEQUENCE [LARGE SCALE GENOMIC DNA]</scope>
    <source>
        <strain evidence="2 3">Red259</strain>
    </source>
</reference>
<evidence type="ECO:0000256" key="1">
    <source>
        <dbReference type="SAM" id="SignalP"/>
    </source>
</evidence>
<sequence length="186" mass="20668">MRKLALSMVVALLTVVASALAGEKQKDFNFNAQIGIAEITEAGDGCLTIFNPTIQENQKIQLVVLEKQQKVIEKKILKTLNATCSRNPETPRDASFYSFPIDKDEYFPPAIAVVGFAGVFKTTKGKVQADLDGDGAYESFRSCTSNEGLHLTVWAGEALKSKRQWHEYYYLGYDVEPSCKPADYNE</sequence>
<organism evidence="2 3">
    <name type="scientific">Geomonas propionica</name>
    <dbReference type="NCBI Taxonomy" id="2798582"/>
    <lineage>
        <taxon>Bacteria</taxon>
        <taxon>Pseudomonadati</taxon>
        <taxon>Thermodesulfobacteriota</taxon>
        <taxon>Desulfuromonadia</taxon>
        <taxon>Geobacterales</taxon>
        <taxon>Geobacteraceae</taxon>
        <taxon>Geomonas</taxon>
    </lineage>
</organism>
<name>A0ABS0YM41_9BACT</name>
<accession>A0ABS0YM41</accession>
<keyword evidence="1" id="KW-0732">Signal</keyword>
<evidence type="ECO:0000313" key="3">
    <source>
        <dbReference type="Proteomes" id="UP000641025"/>
    </source>
</evidence>
<feature type="chain" id="PRO_5046266100" evidence="1">
    <location>
        <begin position="22"/>
        <end position="186"/>
    </location>
</feature>
<dbReference type="Proteomes" id="UP000641025">
    <property type="component" value="Unassembled WGS sequence"/>
</dbReference>